<gene>
    <name evidence="2" type="ORF">ALNOE001_01240</name>
</gene>
<proteinExistence type="predicted"/>
<organism evidence="2 3">
    <name type="scientific">Candidatus Methanobinarius endosymbioticus</name>
    <dbReference type="NCBI Taxonomy" id="2006182"/>
    <lineage>
        <taxon>Archaea</taxon>
        <taxon>Methanobacteriati</taxon>
        <taxon>Methanobacteriota</taxon>
        <taxon>Methanomada group</taxon>
        <taxon>Methanobacteria</taxon>
        <taxon>Methanobacteriales</taxon>
        <taxon>Methanobacteriaceae</taxon>
        <taxon>Candidatus Methanobinarius</taxon>
    </lineage>
</organism>
<sequence>MVLKKELGVTNVRIIPKTIISILIFLFLAICIFNTIAADIRINNETSGGIKGAQSGGYDTIYL</sequence>
<feature type="transmembrane region" description="Helical" evidence="1">
    <location>
        <begin position="14"/>
        <end position="37"/>
    </location>
</feature>
<keyword evidence="1" id="KW-0472">Membrane</keyword>
<reference evidence="2 3" key="1">
    <citation type="submission" date="2018-06" db="EMBL/GenBank/DDBJ databases">
        <title>Genomic insight into two independent archaeal endosymbiosis events.</title>
        <authorList>
            <person name="Lind A.E."/>
            <person name="Lewis W.H."/>
            <person name="Spang A."/>
            <person name="Guy L."/>
            <person name="Embley M.T."/>
            <person name="Ettema T.J.G."/>
        </authorList>
    </citation>
    <scope>NUCLEOTIDE SEQUENCE [LARGE SCALE GENOMIC DNA]</scope>
    <source>
        <strain evidence="2">NOE</strain>
    </source>
</reference>
<dbReference type="EMBL" id="NIZT01000003">
    <property type="protein sequence ID" value="RBQ24477.1"/>
    <property type="molecule type" value="Genomic_DNA"/>
</dbReference>
<accession>A0A366MEK5</accession>
<comment type="caution">
    <text evidence="2">The sequence shown here is derived from an EMBL/GenBank/DDBJ whole genome shotgun (WGS) entry which is preliminary data.</text>
</comment>
<evidence type="ECO:0000256" key="1">
    <source>
        <dbReference type="SAM" id="Phobius"/>
    </source>
</evidence>
<protein>
    <submittedName>
        <fullName evidence="2">Uncharacterized protein</fullName>
    </submittedName>
</protein>
<keyword evidence="1" id="KW-0812">Transmembrane</keyword>
<evidence type="ECO:0000313" key="3">
    <source>
        <dbReference type="Proteomes" id="UP000253099"/>
    </source>
</evidence>
<keyword evidence="1" id="KW-1133">Transmembrane helix</keyword>
<keyword evidence="3" id="KW-1185">Reference proteome</keyword>
<dbReference type="Proteomes" id="UP000253099">
    <property type="component" value="Unassembled WGS sequence"/>
</dbReference>
<dbReference type="AlphaFoldDB" id="A0A366MEK5"/>
<evidence type="ECO:0000313" key="2">
    <source>
        <dbReference type="EMBL" id="RBQ24477.1"/>
    </source>
</evidence>
<name>A0A366MEK5_9EURY</name>